<gene>
    <name evidence="2" type="ORF">FIBSPDRAFT_939575</name>
</gene>
<sequence length="181" mass="20234">MLIPIRCDHLEPTDPPSSITMPRFKRVLPATPQPWETCNGSLWALGRFVVYGNGDMEPTLLMVSSPLSHGTRPRVFSRNCARLVAVPRISRPASSSPPPDPIHFQSTSGPLLNTTTEHQMQDQRLCSRCEVLLSAHTHRADRLFSRLCSLNQLAFCPSPSPSPCALPFPLHPLHYFFLCPR</sequence>
<feature type="compositionally biased region" description="Polar residues" evidence="1">
    <location>
        <begin position="104"/>
        <end position="113"/>
    </location>
</feature>
<evidence type="ECO:0000256" key="1">
    <source>
        <dbReference type="SAM" id="MobiDB-lite"/>
    </source>
</evidence>
<dbReference type="EMBL" id="KV417755">
    <property type="protein sequence ID" value="KZP07321.1"/>
    <property type="molecule type" value="Genomic_DNA"/>
</dbReference>
<feature type="non-terminal residue" evidence="2">
    <location>
        <position position="1"/>
    </location>
</feature>
<evidence type="ECO:0000313" key="2">
    <source>
        <dbReference type="EMBL" id="KZP07321.1"/>
    </source>
</evidence>
<accession>A0A167XKQ9</accession>
<reference evidence="2" key="1">
    <citation type="journal article" date="2016" name="Mol. Biol. Evol.">
        <title>Comparative Genomics of Early-Diverging Mushroom-Forming Fungi Provides Insights into the Origins of Lignocellulose Decay Capabilities.</title>
        <authorList>
            <person name="Nagy L.G."/>
            <person name="Riley R."/>
            <person name="Tritt A."/>
            <person name="Adam C."/>
            <person name="Daum C."/>
            <person name="Floudas D."/>
            <person name="Sun H."/>
            <person name="Yadav J.S."/>
            <person name="Pangilinan J."/>
            <person name="Larsson K.H."/>
            <person name="Matsuura K."/>
            <person name="Barry K."/>
            <person name="Labutti K."/>
            <person name="Kuo R."/>
            <person name="Ohm R.A."/>
            <person name="Bhattacharya S.S."/>
            <person name="Shirouzu T."/>
            <person name="Yoshinaga Y."/>
            <person name="Martin F.M."/>
            <person name="Grigoriev I.V."/>
            <person name="Hibbett D.S."/>
        </authorList>
    </citation>
    <scope>NUCLEOTIDE SEQUENCE [LARGE SCALE GENOMIC DNA]</scope>
    <source>
        <strain evidence="2">CBS 109695</strain>
    </source>
</reference>
<protein>
    <submittedName>
        <fullName evidence="2">Uncharacterized protein</fullName>
    </submittedName>
</protein>
<organism evidence="2">
    <name type="scientific">Athelia psychrophila</name>
    <dbReference type="NCBI Taxonomy" id="1759441"/>
    <lineage>
        <taxon>Eukaryota</taxon>
        <taxon>Fungi</taxon>
        <taxon>Dikarya</taxon>
        <taxon>Basidiomycota</taxon>
        <taxon>Agaricomycotina</taxon>
        <taxon>Agaricomycetes</taxon>
        <taxon>Agaricomycetidae</taxon>
        <taxon>Atheliales</taxon>
        <taxon>Atheliaceae</taxon>
        <taxon>Athelia</taxon>
    </lineage>
</organism>
<dbReference type="AlphaFoldDB" id="A0A167XKQ9"/>
<name>A0A167XKQ9_9AGAM</name>
<feature type="region of interest" description="Disordered" evidence="1">
    <location>
        <begin position="90"/>
        <end position="113"/>
    </location>
</feature>
<proteinExistence type="predicted"/>